<dbReference type="PIRSF" id="PIRSF000545">
    <property type="entry name" value="Pantothenate_kin"/>
    <property type="match status" value="1"/>
</dbReference>
<evidence type="ECO:0000256" key="1">
    <source>
        <dbReference type="ARBA" id="ARBA00001206"/>
    </source>
</evidence>
<evidence type="ECO:0000313" key="18">
    <source>
        <dbReference type="Proteomes" id="UP000215332"/>
    </source>
</evidence>
<dbReference type="NCBIfam" id="TIGR00554">
    <property type="entry name" value="panK_bact"/>
    <property type="match status" value="1"/>
</dbReference>
<evidence type="ECO:0000256" key="6">
    <source>
        <dbReference type="ARBA" id="ARBA00015080"/>
    </source>
</evidence>
<evidence type="ECO:0000259" key="16">
    <source>
        <dbReference type="Pfam" id="PF00485"/>
    </source>
</evidence>
<comment type="similarity">
    <text evidence="4 14 15">Belongs to the prokaryotic pantothenate kinase family.</text>
</comment>
<dbReference type="GO" id="GO:0005524">
    <property type="term" value="F:ATP binding"/>
    <property type="evidence" value="ECO:0007669"/>
    <property type="project" value="UniProtKB-UniRule"/>
</dbReference>
<name>A0A239X011_9ACTN</name>
<dbReference type="KEGG" id="cgrn:4412665_01864"/>
<evidence type="ECO:0000256" key="11">
    <source>
        <dbReference type="ARBA" id="ARBA00022840"/>
    </source>
</evidence>
<dbReference type="Pfam" id="PF00485">
    <property type="entry name" value="PRK"/>
    <property type="match status" value="1"/>
</dbReference>
<evidence type="ECO:0000256" key="10">
    <source>
        <dbReference type="ARBA" id="ARBA00022777"/>
    </source>
</evidence>
<evidence type="ECO:0000256" key="12">
    <source>
        <dbReference type="ARBA" id="ARBA00022993"/>
    </source>
</evidence>
<dbReference type="SUPFAM" id="SSF52540">
    <property type="entry name" value="P-loop containing nucleoside triphosphate hydrolases"/>
    <property type="match status" value="1"/>
</dbReference>
<comment type="subcellular location">
    <subcellularLocation>
        <location evidence="2 14 15">Cytoplasm</location>
    </subcellularLocation>
</comment>
<dbReference type="RefSeq" id="WP_021104938.1">
    <property type="nucleotide sequence ID" value="NZ_LT906441.1"/>
</dbReference>
<proteinExistence type="inferred from homology"/>
<keyword evidence="12 14" id="KW-0173">Coenzyme A biosynthesis</keyword>
<sequence length="327" mass="37078">MNLTPTTPVDDDNTEPGPYIELSRHAWADLAESTEIDIDDETLERIRGLGDPTDQTDVAEVYRPLTQLIHLYCMHTGSLFEASNAYLQLQDHQMRRTPFVIGVAGSVAVGKSTTARLLKELLARSPRRPKVDLVPTDGFLYPNAVLEEHGILDRKGFPESYDRKALLKFVVDVKSGAPEVVAPVYSHVEYDIVAGEQRVVRQPDVLIIEGLNVLQPPRLRSNGTMGLTLSDFFDFSVYIDADEQDIMSWYINRFLTLRQTAFTNPHSFFSEYAKLPDEEAIDIARSIWRRINLPNLTQNIRPTRGRATAILHKGPDHEVKNVWIRKI</sequence>
<evidence type="ECO:0000256" key="9">
    <source>
        <dbReference type="ARBA" id="ARBA00022741"/>
    </source>
</evidence>
<keyword evidence="11 14" id="KW-0067">ATP-binding</keyword>
<evidence type="ECO:0000256" key="14">
    <source>
        <dbReference type="HAMAP-Rule" id="MF_00215"/>
    </source>
</evidence>
<evidence type="ECO:0000256" key="5">
    <source>
        <dbReference type="ARBA" id="ARBA00012102"/>
    </source>
</evidence>
<evidence type="ECO:0000313" key="17">
    <source>
        <dbReference type="EMBL" id="SNV40081.1"/>
    </source>
</evidence>
<protein>
    <recommendedName>
        <fullName evidence="6 14">Pantothenate kinase</fullName>
        <ecNumber evidence="5 14">2.7.1.33</ecNumber>
    </recommendedName>
    <alternativeName>
        <fullName evidence="13 14">Pantothenic acid kinase</fullName>
    </alternativeName>
</protein>
<evidence type="ECO:0000256" key="3">
    <source>
        <dbReference type="ARBA" id="ARBA00005225"/>
    </source>
</evidence>
<dbReference type="InterPro" id="IPR006083">
    <property type="entry name" value="PRK/URK"/>
</dbReference>
<dbReference type="EC" id="2.7.1.33" evidence="5 14"/>
<dbReference type="PANTHER" id="PTHR10285">
    <property type="entry name" value="URIDINE KINASE"/>
    <property type="match status" value="1"/>
</dbReference>
<dbReference type="InterPro" id="IPR004566">
    <property type="entry name" value="PanK"/>
</dbReference>
<dbReference type="GO" id="GO:0005737">
    <property type="term" value="C:cytoplasm"/>
    <property type="evidence" value="ECO:0007669"/>
    <property type="project" value="UniProtKB-SubCell"/>
</dbReference>
<keyword evidence="7 14" id="KW-0963">Cytoplasm</keyword>
<gene>
    <name evidence="14 17" type="primary">coaA</name>
    <name evidence="17" type="ORF">SAMEA4412665_01864</name>
</gene>
<dbReference type="InterPro" id="IPR027417">
    <property type="entry name" value="P-loop_NTPase"/>
</dbReference>
<evidence type="ECO:0000256" key="7">
    <source>
        <dbReference type="ARBA" id="ARBA00022490"/>
    </source>
</evidence>
<dbReference type="eggNOG" id="COG1072">
    <property type="taxonomic scope" value="Bacteria"/>
</dbReference>
<comment type="catalytic activity">
    <reaction evidence="1 14 15">
        <text>(R)-pantothenate + ATP = (R)-4'-phosphopantothenate + ADP + H(+)</text>
        <dbReference type="Rhea" id="RHEA:16373"/>
        <dbReference type="ChEBI" id="CHEBI:10986"/>
        <dbReference type="ChEBI" id="CHEBI:15378"/>
        <dbReference type="ChEBI" id="CHEBI:29032"/>
        <dbReference type="ChEBI" id="CHEBI:30616"/>
        <dbReference type="ChEBI" id="CHEBI:456216"/>
        <dbReference type="EC" id="2.7.1.33"/>
    </reaction>
</comment>
<dbReference type="EMBL" id="LT906441">
    <property type="protein sequence ID" value="SNV40081.1"/>
    <property type="molecule type" value="Genomic_DNA"/>
</dbReference>
<dbReference type="Proteomes" id="UP000215332">
    <property type="component" value="Chromosome 1"/>
</dbReference>
<evidence type="ECO:0000256" key="2">
    <source>
        <dbReference type="ARBA" id="ARBA00004496"/>
    </source>
</evidence>
<evidence type="ECO:0000256" key="13">
    <source>
        <dbReference type="ARBA" id="ARBA00032866"/>
    </source>
</evidence>
<keyword evidence="8 14" id="KW-0808">Transferase</keyword>
<feature type="domain" description="Phosphoribulokinase/uridine kinase" evidence="16">
    <location>
        <begin position="100"/>
        <end position="253"/>
    </location>
</feature>
<dbReference type="AlphaFoldDB" id="A0A239X011"/>
<evidence type="ECO:0000256" key="4">
    <source>
        <dbReference type="ARBA" id="ARBA00006087"/>
    </source>
</evidence>
<reference evidence="17 18" key="1">
    <citation type="submission" date="2017-06" db="EMBL/GenBank/DDBJ databases">
        <authorList>
            <consortium name="Pathogen Informatics"/>
        </authorList>
    </citation>
    <scope>NUCLEOTIDE SEQUENCE [LARGE SCALE GENOMIC DNA]</scope>
    <source>
        <strain evidence="17 18">NCTC11865</strain>
    </source>
</reference>
<feature type="binding site" evidence="14">
    <location>
        <begin position="105"/>
        <end position="112"/>
    </location>
    <ligand>
        <name>ATP</name>
        <dbReference type="ChEBI" id="CHEBI:30616"/>
    </ligand>
</feature>
<accession>A0A239X011</accession>
<comment type="pathway">
    <text evidence="3 14 15">Cofactor biosynthesis; coenzyme A biosynthesis; CoA from (R)-pantothenate: step 1/5.</text>
</comment>
<evidence type="ECO:0000256" key="15">
    <source>
        <dbReference type="RuleBase" id="RU003530"/>
    </source>
</evidence>
<keyword evidence="9 14" id="KW-0547">Nucleotide-binding</keyword>
<keyword evidence="10 14" id="KW-0418">Kinase</keyword>
<dbReference type="GO" id="GO:0015937">
    <property type="term" value="P:coenzyme A biosynthetic process"/>
    <property type="evidence" value="ECO:0007669"/>
    <property type="project" value="UniProtKB-UniRule"/>
</dbReference>
<evidence type="ECO:0000256" key="8">
    <source>
        <dbReference type="ARBA" id="ARBA00022679"/>
    </source>
</evidence>
<dbReference type="HAMAP" id="MF_00215">
    <property type="entry name" value="Pantothen_kinase_1"/>
    <property type="match status" value="1"/>
</dbReference>
<dbReference type="CDD" id="cd02025">
    <property type="entry name" value="PanK"/>
    <property type="match status" value="1"/>
</dbReference>
<dbReference type="UniPathway" id="UPA00241">
    <property type="reaction ID" value="UER00352"/>
</dbReference>
<organism evidence="17 18">
    <name type="scientific">Cutibacterium granulosum</name>
    <dbReference type="NCBI Taxonomy" id="33011"/>
    <lineage>
        <taxon>Bacteria</taxon>
        <taxon>Bacillati</taxon>
        <taxon>Actinomycetota</taxon>
        <taxon>Actinomycetes</taxon>
        <taxon>Propionibacteriales</taxon>
        <taxon>Propionibacteriaceae</taxon>
        <taxon>Cutibacterium</taxon>
    </lineage>
</organism>
<dbReference type="GO" id="GO:0004594">
    <property type="term" value="F:pantothenate kinase activity"/>
    <property type="evidence" value="ECO:0007669"/>
    <property type="project" value="UniProtKB-UniRule"/>
</dbReference>
<dbReference type="Gene3D" id="3.40.50.300">
    <property type="entry name" value="P-loop containing nucleotide triphosphate hydrolases"/>
    <property type="match status" value="1"/>
</dbReference>